<evidence type="ECO:0000256" key="7">
    <source>
        <dbReference type="SAM" id="Phobius"/>
    </source>
</evidence>
<evidence type="ECO:0000256" key="2">
    <source>
        <dbReference type="ARBA" id="ARBA00007928"/>
    </source>
</evidence>
<dbReference type="PANTHER" id="PTHR30086:SF15">
    <property type="entry name" value="LEUCINE EFFLUX PROTEIN"/>
    <property type="match status" value="1"/>
</dbReference>
<proteinExistence type="inferred from homology"/>
<comment type="caution">
    <text evidence="8">The sequence shown here is derived from an EMBL/GenBank/DDBJ whole genome shotgun (WGS) entry which is preliminary data.</text>
</comment>
<evidence type="ECO:0000256" key="4">
    <source>
        <dbReference type="ARBA" id="ARBA00022692"/>
    </source>
</evidence>
<feature type="transmembrane region" description="Helical" evidence="7">
    <location>
        <begin position="232"/>
        <end position="254"/>
    </location>
</feature>
<feature type="transmembrane region" description="Helical" evidence="7">
    <location>
        <begin position="75"/>
        <end position="96"/>
    </location>
</feature>
<comment type="similarity">
    <text evidence="2">Belongs to the Rht family.</text>
</comment>
<dbReference type="NCBIfam" id="NF008201">
    <property type="entry name" value="PRK10958.1"/>
    <property type="match status" value="1"/>
</dbReference>
<sequence length="256" mass="27652">MFETLGVIDYPTFLIGSLLIVLCPGPNSIYVIRTSVYAGPKAAMAAALAVFSGDTVLLLATYFGVAAMIAANPDVFFALKCAGALYLTYLAVKILLSTRESWVKMKHKVHGKELTLDEGAKSPAAKSEAIEKVRAARKAAREAAEREGTSDNKKTITPAKAYKTALVLSLSNPKAILFMLSFFVPFIDTSKGSAGMAFLVLALTLQFWSVIYMTSLTRVGKLLLRFFGDRPVWSMIGNSAVAALFLFFSVKLVLGD</sequence>
<keyword evidence="4 7" id="KW-0812">Transmembrane</keyword>
<dbReference type="RefSeq" id="WP_205103192.1">
    <property type="nucleotide sequence ID" value="NZ_JACJJC010000011.1"/>
</dbReference>
<keyword evidence="6 7" id="KW-0472">Membrane</keyword>
<protein>
    <submittedName>
        <fullName evidence="8">Leucine efflux protein LeuE</fullName>
    </submittedName>
</protein>
<keyword evidence="3" id="KW-1003">Cell membrane</keyword>
<accession>A0ABS2DST3</accession>
<evidence type="ECO:0000256" key="1">
    <source>
        <dbReference type="ARBA" id="ARBA00004651"/>
    </source>
</evidence>
<dbReference type="PANTHER" id="PTHR30086">
    <property type="entry name" value="ARGININE EXPORTER PROTEIN ARGO"/>
    <property type="match status" value="1"/>
</dbReference>
<gene>
    <name evidence="8" type="primary">leuE</name>
    <name evidence="8" type="ORF">H6A60_07965</name>
</gene>
<dbReference type="Proteomes" id="UP000715095">
    <property type="component" value="Unassembled WGS sequence"/>
</dbReference>
<dbReference type="InterPro" id="IPR001123">
    <property type="entry name" value="LeuE-type"/>
</dbReference>
<evidence type="ECO:0000256" key="5">
    <source>
        <dbReference type="ARBA" id="ARBA00022989"/>
    </source>
</evidence>
<feature type="transmembrane region" description="Helical" evidence="7">
    <location>
        <begin position="12"/>
        <end position="32"/>
    </location>
</feature>
<evidence type="ECO:0000256" key="3">
    <source>
        <dbReference type="ARBA" id="ARBA00022475"/>
    </source>
</evidence>
<dbReference type="EMBL" id="JACJJC010000011">
    <property type="protein sequence ID" value="MBM6704417.1"/>
    <property type="molecule type" value="Genomic_DNA"/>
</dbReference>
<keyword evidence="5 7" id="KW-1133">Transmembrane helix</keyword>
<organism evidence="8 9">
    <name type="scientific">Sutterella massiliensis</name>
    <dbReference type="NCBI Taxonomy" id="1816689"/>
    <lineage>
        <taxon>Bacteria</taxon>
        <taxon>Pseudomonadati</taxon>
        <taxon>Pseudomonadota</taxon>
        <taxon>Betaproteobacteria</taxon>
        <taxon>Burkholderiales</taxon>
        <taxon>Sutterellaceae</taxon>
        <taxon>Sutterella</taxon>
    </lineage>
</organism>
<feature type="transmembrane region" description="Helical" evidence="7">
    <location>
        <begin position="164"/>
        <end position="187"/>
    </location>
</feature>
<evidence type="ECO:0000256" key="6">
    <source>
        <dbReference type="ARBA" id="ARBA00023136"/>
    </source>
</evidence>
<name>A0ABS2DST3_9BURK</name>
<comment type="subcellular location">
    <subcellularLocation>
        <location evidence="1">Cell membrane</location>
        <topology evidence="1">Multi-pass membrane protein</topology>
    </subcellularLocation>
</comment>
<feature type="transmembrane region" description="Helical" evidence="7">
    <location>
        <begin position="44"/>
        <end position="69"/>
    </location>
</feature>
<keyword evidence="9" id="KW-1185">Reference proteome</keyword>
<evidence type="ECO:0000313" key="8">
    <source>
        <dbReference type="EMBL" id="MBM6704417.1"/>
    </source>
</evidence>
<reference evidence="8 9" key="1">
    <citation type="journal article" date="2021" name="Sci. Rep.">
        <title>The distribution of antibiotic resistance genes in chicken gut microbiota commensals.</title>
        <authorList>
            <person name="Juricova H."/>
            <person name="Matiasovicova J."/>
            <person name="Kubasova T."/>
            <person name="Cejkova D."/>
            <person name="Rychlik I."/>
        </authorList>
    </citation>
    <scope>NUCLEOTIDE SEQUENCE [LARGE SCALE GENOMIC DNA]</scope>
    <source>
        <strain evidence="8 9">An829</strain>
    </source>
</reference>
<evidence type="ECO:0000313" key="9">
    <source>
        <dbReference type="Proteomes" id="UP000715095"/>
    </source>
</evidence>
<dbReference type="Pfam" id="PF01810">
    <property type="entry name" value="LysE"/>
    <property type="match status" value="1"/>
</dbReference>
<feature type="transmembrane region" description="Helical" evidence="7">
    <location>
        <begin position="193"/>
        <end position="211"/>
    </location>
</feature>